<proteinExistence type="predicted"/>
<dbReference type="SUPFAM" id="SSF52540">
    <property type="entry name" value="P-loop containing nucleoside triphosphate hydrolases"/>
    <property type="match status" value="1"/>
</dbReference>
<keyword evidence="3" id="KW-1185">Reference proteome</keyword>
<gene>
    <name evidence="2" type="ORF">QI30_04140</name>
</gene>
<sequence length="396" mass="45789">MAIKLFFGNVKGGVGKTTITDMTAYILATQYNQRVLVIDCDHQGDSTDFFCDYFNIDLGMEQGQHGSMFTIYDAIQDYAKNNNPEAIHKAIVPVTDSLSFIPANSLLEEFSTFLSRMKTTESIQGTTYIRNVLETIEDDYDFILFDIPPSAGHLVTNVIIASDFYVGIMSTEKKAFRKLQPFFDMCNEHSVRAQQFLQDYDVAQNLGVVMYFVTQNLQEEKYVADAAQDFFGDLIFDSKIRRADVVREHERMPSLFFEDTEENHDFLQMFEEVTQELLIRMQALPEDTVRVATQEILMPLQEYFTDEQLFRLKEAIEGKGLQNIESLRLRGYKSSDPRKTLQTHMIRLFTGSKDDEALFEQQFIQLEKWLAKEPTAYSISAMQRLIRKHRKALEIV</sequence>
<dbReference type="InterPro" id="IPR050678">
    <property type="entry name" value="DNA_Partitioning_ATPase"/>
</dbReference>
<accession>A0A433RWV3</accession>
<dbReference type="PANTHER" id="PTHR13696:SF99">
    <property type="entry name" value="COBYRINIC ACID AC-DIAMIDE SYNTHASE"/>
    <property type="match status" value="1"/>
</dbReference>
<comment type="caution">
    <text evidence="2">The sequence shown here is derived from an EMBL/GenBank/DDBJ whole genome shotgun (WGS) entry which is preliminary data.</text>
</comment>
<feature type="domain" description="AAA" evidence="1">
    <location>
        <begin position="7"/>
        <end position="188"/>
    </location>
</feature>
<dbReference type="InterPro" id="IPR025669">
    <property type="entry name" value="AAA_dom"/>
</dbReference>
<organism evidence="2 3">
    <name type="scientific">Candidatus Kurthia intestinigallinarum</name>
    <dbReference type="NCBI Taxonomy" id="1562256"/>
    <lineage>
        <taxon>Bacteria</taxon>
        <taxon>Bacillati</taxon>
        <taxon>Bacillota</taxon>
        <taxon>Bacilli</taxon>
        <taxon>Bacillales</taxon>
        <taxon>Caryophanaceae</taxon>
        <taxon>Kurthia</taxon>
    </lineage>
</organism>
<dbReference type="Proteomes" id="UP000288623">
    <property type="component" value="Unassembled WGS sequence"/>
</dbReference>
<evidence type="ECO:0000259" key="1">
    <source>
        <dbReference type="Pfam" id="PF13614"/>
    </source>
</evidence>
<dbReference type="PANTHER" id="PTHR13696">
    <property type="entry name" value="P-LOOP CONTAINING NUCLEOSIDE TRIPHOSPHATE HYDROLASE"/>
    <property type="match status" value="1"/>
</dbReference>
<dbReference type="Pfam" id="PF13614">
    <property type="entry name" value="AAA_31"/>
    <property type="match status" value="1"/>
</dbReference>
<dbReference type="AlphaFoldDB" id="A0A433RWV3"/>
<dbReference type="OrthoDB" id="9815116at2"/>
<name>A0A433RWV3_9BACL</name>
<dbReference type="Gene3D" id="3.40.50.300">
    <property type="entry name" value="P-loop containing nucleotide triphosphate hydrolases"/>
    <property type="match status" value="1"/>
</dbReference>
<reference evidence="2 3" key="1">
    <citation type="submission" date="2014-11" db="EMBL/GenBank/DDBJ databases">
        <title>Genome sequence and analysis of novel Kurthia sp.</title>
        <authorList>
            <person name="Lawson J.N."/>
            <person name="Gonzalez J.E."/>
            <person name="Rinauldi L."/>
            <person name="Xuan Z."/>
            <person name="Firman A."/>
            <person name="Shaddox L."/>
            <person name="Trudeau A."/>
            <person name="Shah S."/>
            <person name="Reiman D."/>
        </authorList>
    </citation>
    <scope>NUCLEOTIDE SEQUENCE [LARGE SCALE GENOMIC DNA]</scope>
    <source>
        <strain evidence="2 3">3B1D</strain>
    </source>
</reference>
<evidence type="ECO:0000313" key="3">
    <source>
        <dbReference type="Proteomes" id="UP000288623"/>
    </source>
</evidence>
<dbReference type="RefSeq" id="WP_126989694.1">
    <property type="nucleotide sequence ID" value="NZ_JTFC01000012.1"/>
</dbReference>
<dbReference type="EMBL" id="JTFC01000012">
    <property type="protein sequence ID" value="RUS57753.1"/>
    <property type="molecule type" value="Genomic_DNA"/>
</dbReference>
<protein>
    <submittedName>
        <fullName evidence="2">Replication-associated protein</fullName>
    </submittedName>
</protein>
<evidence type="ECO:0000313" key="2">
    <source>
        <dbReference type="EMBL" id="RUS57753.1"/>
    </source>
</evidence>
<dbReference type="InterPro" id="IPR027417">
    <property type="entry name" value="P-loop_NTPase"/>
</dbReference>